<protein>
    <submittedName>
        <fullName evidence="2">Acetyltransferase</fullName>
    </submittedName>
</protein>
<proteinExistence type="predicted"/>
<sequence>MMPEIVIRNALLRDIPHFLPLMEQLGYPQSLEGLQKRFEVFATQPDYGVLLAEATTQVLGWIAWSKSPLFISDITRIHIEGLVVDRNFRGQGIGKKLMAEVEKFAAQFSPCIIDLTSGLKRAKDGTHEFYKSLGYQNEGAMAKLYLRKVL</sequence>
<dbReference type="HOGENOM" id="CLU_013985_34_4_6"/>
<dbReference type="AlphaFoldDB" id="A0A098GBX2"/>
<dbReference type="Proteomes" id="UP000032414">
    <property type="component" value="Chromosome I"/>
</dbReference>
<dbReference type="EMBL" id="LN614830">
    <property type="protein sequence ID" value="CEG59998.1"/>
    <property type="molecule type" value="Genomic_DNA"/>
</dbReference>
<name>A0A098GBX2_LEGMI</name>
<dbReference type="OrthoDB" id="6456007at2"/>
<dbReference type="STRING" id="451.B6N58_12015"/>
<keyword evidence="2" id="KW-0808">Transferase</keyword>
<dbReference type="CDD" id="cd04301">
    <property type="entry name" value="NAT_SF"/>
    <property type="match status" value="1"/>
</dbReference>
<dbReference type="Pfam" id="PF00583">
    <property type="entry name" value="Acetyltransf_1"/>
    <property type="match status" value="1"/>
</dbReference>
<dbReference type="RefSeq" id="WP_102010532.1">
    <property type="nucleotide sequence ID" value="NZ_CP020614.1"/>
</dbReference>
<accession>A0A098GBX2</accession>
<organism evidence="2 3">
    <name type="scientific">Legionella micdadei</name>
    <name type="common">Tatlockia micdadei</name>
    <dbReference type="NCBI Taxonomy" id="451"/>
    <lineage>
        <taxon>Bacteria</taxon>
        <taxon>Pseudomonadati</taxon>
        <taxon>Pseudomonadota</taxon>
        <taxon>Gammaproteobacteria</taxon>
        <taxon>Legionellales</taxon>
        <taxon>Legionellaceae</taxon>
        <taxon>Legionella</taxon>
    </lineage>
</organism>
<evidence type="ECO:0000313" key="2">
    <source>
        <dbReference type="EMBL" id="CEG59998.1"/>
    </source>
</evidence>
<dbReference type="PROSITE" id="PS51186">
    <property type="entry name" value="GNAT"/>
    <property type="match status" value="1"/>
</dbReference>
<reference evidence="3" key="1">
    <citation type="submission" date="2014-09" db="EMBL/GenBank/DDBJ databases">
        <authorList>
            <person name="Gomez-Valero L."/>
        </authorList>
    </citation>
    <scope>NUCLEOTIDE SEQUENCE [LARGE SCALE GENOMIC DNA]</scope>
    <source>
        <strain evidence="3">ATCC33218</strain>
    </source>
</reference>
<evidence type="ECO:0000313" key="3">
    <source>
        <dbReference type="Proteomes" id="UP000032414"/>
    </source>
</evidence>
<dbReference type="InterPro" id="IPR016181">
    <property type="entry name" value="Acyl_CoA_acyltransferase"/>
</dbReference>
<dbReference type="Gene3D" id="3.40.630.30">
    <property type="match status" value="1"/>
</dbReference>
<dbReference type="SUPFAM" id="SSF55729">
    <property type="entry name" value="Acyl-CoA N-acyltransferases (Nat)"/>
    <property type="match status" value="1"/>
</dbReference>
<gene>
    <name evidence="2" type="ORF">LMI_0673</name>
</gene>
<dbReference type="KEGG" id="tmc:LMI_0673"/>
<evidence type="ECO:0000259" key="1">
    <source>
        <dbReference type="PROSITE" id="PS51186"/>
    </source>
</evidence>
<dbReference type="InterPro" id="IPR000182">
    <property type="entry name" value="GNAT_dom"/>
</dbReference>
<dbReference type="GO" id="GO:0016747">
    <property type="term" value="F:acyltransferase activity, transferring groups other than amino-acyl groups"/>
    <property type="evidence" value="ECO:0007669"/>
    <property type="project" value="InterPro"/>
</dbReference>
<feature type="domain" description="N-acetyltransferase" evidence="1">
    <location>
        <begin position="5"/>
        <end position="150"/>
    </location>
</feature>